<name>A0ABW1AXI6_9RHOO</name>
<evidence type="ECO:0008006" key="3">
    <source>
        <dbReference type="Google" id="ProtNLM"/>
    </source>
</evidence>
<accession>A0ABW1AXI6</accession>
<sequence length="223" mass="24385">MSAVHDSPAFSALVGTPREVRSRLDKSKARQVIVLPVEEADSKHADLLVQTLNSVAAFITVKLREQDEQVFKALVNAVVPKAPPSPNLVKEAVMVARARKAVLEGADWLTAAQVAEVAGLSASNPSTQPNKWKRQRQIFAIHHNGVDYFPGYGLDPETGYRPRKALKPILEVFGDEKDGWGLAYWFLSANSFLGGRKPQDVLASEPEQVLAAARDEIEEVAHA</sequence>
<dbReference type="EMBL" id="JBHSOG010000102">
    <property type="protein sequence ID" value="MFC5772027.1"/>
    <property type="molecule type" value="Genomic_DNA"/>
</dbReference>
<dbReference type="Proteomes" id="UP001595974">
    <property type="component" value="Unassembled WGS sequence"/>
</dbReference>
<reference evidence="2" key="1">
    <citation type="journal article" date="2019" name="Int. J. Syst. Evol. Microbiol.">
        <title>The Global Catalogue of Microorganisms (GCM) 10K type strain sequencing project: providing services to taxonomists for standard genome sequencing and annotation.</title>
        <authorList>
            <consortium name="The Broad Institute Genomics Platform"/>
            <consortium name="The Broad Institute Genome Sequencing Center for Infectious Disease"/>
            <person name="Wu L."/>
            <person name="Ma J."/>
        </authorList>
    </citation>
    <scope>NUCLEOTIDE SEQUENCE [LARGE SCALE GENOMIC DNA]</scope>
    <source>
        <strain evidence="2">SHR3</strain>
    </source>
</reference>
<keyword evidence="2" id="KW-1185">Reference proteome</keyword>
<proteinExistence type="predicted"/>
<gene>
    <name evidence="1" type="ORF">ACFPTN_21815</name>
</gene>
<dbReference type="RefSeq" id="WP_096444960.1">
    <property type="nucleotide sequence ID" value="NZ_JBHSOG010000102.1"/>
</dbReference>
<evidence type="ECO:0000313" key="1">
    <source>
        <dbReference type="EMBL" id="MFC5772027.1"/>
    </source>
</evidence>
<comment type="caution">
    <text evidence="1">The sequence shown here is derived from an EMBL/GenBank/DDBJ whole genome shotgun (WGS) entry which is preliminary data.</text>
</comment>
<organism evidence="1 2">
    <name type="scientific">Thauera sinica</name>
    <dbReference type="NCBI Taxonomy" id="2665146"/>
    <lineage>
        <taxon>Bacteria</taxon>
        <taxon>Pseudomonadati</taxon>
        <taxon>Pseudomonadota</taxon>
        <taxon>Betaproteobacteria</taxon>
        <taxon>Rhodocyclales</taxon>
        <taxon>Zoogloeaceae</taxon>
        <taxon>Thauera</taxon>
    </lineage>
</organism>
<evidence type="ECO:0000313" key="2">
    <source>
        <dbReference type="Proteomes" id="UP001595974"/>
    </source>
</evidence>
<protein>
    <recommendedName>
        <fullName evidence="3">XRE family transcriptional regulator</fullName>
    </recommendedName>
</protein>